<gene>
    <name evidence="1" type="ORF">MRDARSEY_266</name>
</gene>
<organism evidence="1 2">
    <name type="scientific">Bacillus phage vB_BanS_MrDarsey</name>
    <dbReference type="NCBI Taxonomy" id="2894787"/>
    <lineage>
        <taxon>Viruses</taxon>
        <taxon>Duplodnaviria</taxon>
        <taxon>Heunggongvirae</taxon>
        <taxon>Uroviricota</taxon>
        <taxon>Caudoviricetes</taxon>
        <taxon>Joanripponvirinae</taxon>
        <taxon>Tsamsavirus</taxon>
        <taxon>Tsamsavirus mrdarsey</taxon>
    </lineage>
</organism>
<dbReference type="EMBL" id="OK499987">
    <property type="protein sequence ID" value="UGO48078.1"/>
    <property type="molecule type" value="Genomic_DNA"/>
</dbReference>
<proteinExistence type="predicted"/>
<sequence>MKNWWRNKMDEFTIKDVKYKEECWCEHCGDLEPFTATFEDGCDWCIWCGLNGDLYLSEEDQRQISIMEAKHKLEYFTKRAETQREFLEQIGELDEKN</sequence>
<name>A0AAE9CBG4_9CAUD</name>
<protein>
    <submittedName>
        <fullName evidence="1">Uncharacterized protein</fullName>
    </submittedName>
</protein>
<dbReference type="Proteomes" id="UP000827753">
    <property type="component" value="Segment"/>
</dbReference>
<evidence type="ECO:0000313" key="2">
    <source>
        <dbReference type="Proteomes" id="UP000827753"/>
    </source>
</evidence>
<reference evidence="1 2" key="1">
    <citation type="submission" date="2021-10" db="EMBL/GenBank/DDBJ databases">
        <authorList>
            <person name="Lavering E.D."/>
            <person name="James R."/>
            <person name="Fairholm J.D."/>
            <person name="Ogilvie B.H."/>
            <person name="Thurgood T.L."/>
            <person name="Robison R.A."/>
            <person name="Grose J.H."/>
        </authorList>
    </citation>
    <scope>NUCLEOTIDE SEQUENCE [LARGE SCALE GENOMIC DNA]</scope>
</reference>
<keyword evidence="2" id="KW-1185">Reference proteome</keyword>
<evidence type="ECO:0000313" key="1">
    <source>
        <dbReference type="EMBL" id="UGO48078.1"/>
    </source>
</evidence>
<accession>A0AAE9CBG4</accession>